<evidence type="ECO:0000256" key="5">
    <source>
        <dbReference type="PROSITE-ProRule" id="PRU00335"/>
    </source>
</evidence>
<dbReference type="InterPro" id="IPR036271">
    <property type="entry name" value="Tet_transcr_reg_TetR-rel_C_sf"/>
</dbReference>
<dbReference type="OrthoDB" id="7505659at2"/>
<dbReference type="Pfam" id="PF13977">
    <property type="entry name" value="TetR_C_6"/>
    <property type="match status" value="1"/>
</dbReference>
<evidence type="ECO:0000256" key="1">
    <source>
        <dbReference type="ARBA" id="ARBA00022491"/>
    </source>
</evidence>
<dbReference type="InterPro" id="IPR050109">
    <property type="entry name" value="HTH-type_TetR-like_transc_reg"/>
</dbReference>
<dbReference type="PANTHER" id="PTHR30055">
    <property type="entry name" value="HTH-TYPE TRANSCRIPTIONAL REGULATOR RUTR"/>
    <property type="match status" value="1"/>
</dbReference>
<dbReference type="Gene3D" id="1.10.357.10">
    <property type="entry name" value="Tetracycline Repressor, domain 2"/>
    <property type="match status" value="1"/>
</dbReference>
<dbReference type="GO" id="GO:0003700">
    <property type="term" value="F:DNA-binding transcription factor activity"/>
    <property type="evidence" value="ECO:0007669"/>
    <property type="project" value="TreeGrafter"/>
</dbReference>
<keyword evidence="9" id="KW-1185">Reference proteome</keyword>
<dbReference type="RefSeq" id="WP_129230385.1">
    <property type="nucleotide sequence ID" value="NZ_SDPO01000001.1"/>
</dbReference>
<organism evidence="8 9">
    <name type="scientific">Agromyces fucosus</name>
    <dbReference type="NCBI Taxonomy" id="41985"/>
    <lineage>
        <taxon>Bacteria</taxon>
        <taxon>Bacillati</taxon>
        <taxon>Actinomycetota</taxon>
        <taxon>Actinomycetes</taxon>
        <taxon>Micrococcales</taxon>
        <taxon>Microbacteriaceae</taxon>
        <taxon>Agromyces</taxon>
    </lineage>
</organism>
<feature type="DNA-binding region" description="H-T-H motif" evidence="5">
    <location>
        <begin position="65"/>
        <end position="84"/>
    </location>
</feature>
<keyword evidence="3 5" id="KW-0238">DNA-binding</keyword>
<sequence length="226" mass="24794">MQGSTAVAPTDRPSGAASPVADTPTTPGSSRPSRRGPYSKTPARRAEIVRAALASFAEHGYERASLRDIAARAEVTHAALLRHFASKDELLLAALAQRDADDEELAHRIMQSQVPAERVLSTVLADEFAHPEHQRNWLAITVAATNPEHPAHEFFIARRERMRSHLSSGRLPTASTGEEVTADEKVTMMMAMMDGLRIQALLDPSRPTLPLLETFMRLLVTDDDQT</sequence>
<reference evidence="8 9" key="1">
    <citation type="submission" date="2019-01" db="EMBL/GenBank/DDBJ databases">
        <authorList>
            <person name="Li J."/>
        </authorList>
    </citation>
    <scope>NUCLEOTIDE SEQUENCE [LARGE SCALE GENOMIC DNA]</scope>
    <source>
        <strain evidence="8 9">CCUG 35506</strain>
    </source>
</reference>
<dbReference type="InterPro" id="IPR001647">
    <property type="entry name" value="HTH_TetR"/>
</dbReference>
<evidence type="ECO:0000313" key="9">
    <source>
        <dbReference type="Proteomes" id="UP000292935"/>
    </source>
</evidence>
<feature type="region of interest" description="Disordered" evidence="6">
    <location>
        <begin position="1"/>
        <end position="43"/>
    </location>
</feature>
<evidence type="ECO:0000256" key="4">
    <source>
        <dbReference type="ARBA" id="ARBA00023163"/>
    </source>
</evidence>
<dbReference type="PRINTS" id="PR00455">
    <property type="entry name" value="HTHTETR"/>
</dbReference>
<dbReference type="Pfam" id="PF00440">
    <property type="entry name" value="TetR_N"/>
    <property type="match status" value="1"/>
</dbReference>
<accession>A0A4Q2JQP7</accession>
<keyword evidence="2" id="KW-0805">Transcription regulation</keyword>
<keyword evidence="4" id="KW-0804">Transcription</keyword>
<evidence type="ECO:0000313" key="8">
    <source>
        <dbReference type="EMBL" id="RXZ50591.1"/>
    </source>
</evidence>
<gene>
    <name evidence="8" type="ORF">ESP57_01920</name>
</gene>
<evidence type="ECO:0000259" key="7">
    <source>
        <dbReference type="PROSITE" id="PS50977"/>
    </source>
</evidence>
<dbReference type="SUPFAM" id="SSF48498">
    <property type="entry name" value="Tetracyclin repressor-like, C-terminal domain"/>
    <property type="match status" value="1"/>
</dbReference>
<dbReference type="EMBL" id="SDPO01000001">
    <property type="protein sequence ID" value="RXZ50591.1"/>
    <property type="molecule type" value="Genomic_DNA"/>
</dbReference>
<proteinExistence type="predicted"/>
<evidence type="ECO:0000256" key="3">
    <source>
        <dbReference type="ARBA" id="ARBA00023125"/>
    </source>
</evidence>
<dbReference type="Proteomes" id="UP000292935">
    <property type="component" value="Unassembled WGS sequence"/>
</dbReference>
<dbReference type="InterPro" id="IPR039538">
    <property type="entry name" value="BetI_C"/>
</dbReference>
<dbReference type="PANTHER" id="PTHR30055:SF234">
    <property type="entry name" value="HTH-TYPE TRANSCRIPTIONAL REGULATOR BETI"/>
    <property type="match status" value="1"/>
</dbReference>
<evidence type="ECO:0000256" key="6">
    <source>
        <dbReference type="SAM" id="MobiDB-lite"/>
    </source>
</evidence>
<dbReference type="InterPro" id="IPR009057">
    <property type="entry name" value="Homeodomain-like_sf"/>
</dbReference>
<dbReference type="AlphaFoldDB" id="A0A4Q2JQP7"/>
<dbReference type="SUPFAM" id="SSF46689">
    <property type="entry name" value="Homeodomain-like"/>
    <property type="match status" value="1"/>
</dbReference>
<keyword evidence="1" id="KW-0678">Repressor</keyword>
<comment type="caution">
    <text evidence="8">The sequence shown here is derived from an EMBL/GenBank/DDBJ whole genome shotgun (WGS) entry which is preliminary data.</text>
</comment>
<dbReference type="GO" id="GO:0000976">
    <property type="term" value="F:transcription cis-regulatory region binding"/>
    <property type="evidence" value="ECO:0007669"/>
    <property type="project" value="TreeGrafter"/>
</dbReference>
<dbReference type="PROSITE" id="PS50977">
    <property type="entry name" value="HTH_TETR_2"/>
    <property type="match status" value="1"/>
</dbReference>
<name>A0A4Q2JQP7_9MICO</name>
<evidence type="ECO:0000256" key="2">
    <source>
        <dbReference type="ARBA" id="ARBA00023015"/>
    </source>
</evidence>
<protein>
    <submittedName>
        <fullName evidence="8">TetR/AcrR family transcriptional regulator</fullName>
    </submittedName>
</protein>
<feature type="domain" description="HTH tetR-type" evidence="7">
    <location>
        <begin position="42"/>
        <end position="102"/>
    </location>
</feature>